<dbReference type="AlphaFoldDB" id="X0MPM3"/>
<feature type="coiled-coil region" evidence="1">
    <location>
        <begin position="204"/>
        <end position="231"/>
    </location>
</feature>
<gene>
    <name evidence="2" type="ORF">FOTG_00061</name>
</gene>
<proteinExistence type="predicted"/>
<dbReference type="Proteomes" id="UP000030701">
    <property type="component" value="Unassembled WGS sequence"/>
</dbReference>
<keyword evidence="1" id="KW-0175">Coiled coil</keyword>
<accession>X0MPM3</accession>
<reference evidence="2" key="1">
    <citation type="submission" date="2011-11" db="EMBL/GenBank/DDBJ databases">
        <title>The Genome Sequence of Fusarium oxysporum Cotton.</title>
        <authorList>
            <consortium name="The Broad Institute Genome Sequencing Platform"/>
            <person name="Ma L.-J."/>
            <person name="Gale L.R."/>
            <person name="Schwartz D.C."/>
            <person name="Zhou S."/>
            <person name="Corby-Kistler H."/>
            <person name="Young S.K."/>
            <person name="Zeng Q."/>
            <person name="Gargeya S."/>
            <person name="Fitzgerald M."/>
            <person name="Haas B."/>
            <person name="Abouelleil A."/>
            <person name="Alvarado L."/>
            <person name="Arachchi H.M."/>
            <person name="Berlin A."/>
            <person name="Brown A."/>
            <person name="Chapman S.B."/>
            <person name="Chen Z."/>
            <person name="Dunbar C."/>
            <person name="Freedman E."/>
            <person name="Gearin G."/>
            <person name="Goldberg J."/>
            <person name="Griggs A."/>
            <person name="Gujja S."/>
            <person name="Heiman D."/>
            <person name="Howarth C."/>
            <person name="Larson L."/>
            <person name="Lui A."/>
            <person name="MacDonald P.J.P."/>
            <person name="Montmayeur A."/>
            <person name="Murphy C."/>
            <person name="Neiman D."/>
            <person name="Pearson M."/>
            <person name="Priest M."/>
            <person name="Roberts A."/>
            <person name="Saif S."/>
            <person name="Shea T."/>
            <person name="Shenoy N."/>
            <person name="Sisk P."/>
            <person name="Stolte C."/>
            <person name="Sykes S."/>
            <person name="Wortman J."/>
            <person name="Nusbaum C."/>
            <person name="Birren B."/>
        </authorList>
    </citation>
    <scope>NUCLEOTIDE SEQUENCE [LARGE SCALE GENOMIC DNA]</scope>
    <source>
        <strain evidence="2">25433</strain>
    </source>
</reference>
<organism evidence="2">
    <name type="scientific">Fusarium oxysporum f. sp. vasinfectum 25433</name>
    <dbReference type="NCBI Taxonomy" id="1089449"/>
    <lineage>
        <taxon>Eukaryota</taxon>
        <taxon>Fungi</taxon>
        <taxon>Dikarya</taxon>
        <taxon>Ascomycota</taxon>
        <taxon>Pezizomycotina</taxon>
        <taxon>Sordariomycetes</taxon>
        <taxon>Hypocreomycetidae</taxon>
        <taxon>Hypocreales</taxon>
        <taxon>Nectriaceae</taxon>
        <taxon>Fusarium</taxon>
        <taxon>Fusarium oxysporum species complex</taxon>
    </lineage>
</organism>
<dbReference type="EMBL" id="JH657918">
    <property type="protein sequence ID" value="EXM35607.1"/>
    <property type="molecule type" value="Genomic_DNA"/>
</dbReference>
<evidence type="ECO:0000256" key="1">
    <source>
        <dbReference type="SAM" id="Coils"/>
    </source>
</evidence>
<sequence length="321" mass="36012">MKPTQVPTIPETSGDLDPKDMKVVVLTINFLSLKLCSAHHPAVFRPLVEELGLGPLNCAANARDDICLQLGAHLEKKGASEEHLRRDFRILLQERETPRGTKFETLDETDPDQDSDSETVLRELNHLLKLGIVDYSTDVNEKLLAACSIGLSQLGRIIKHQPRTSLVNYCWRVQKRLKGFPNSRFSASRPIRPPFAQPPQEAAMSDALRRLEQLEEEFEELRKEQRDRDVKNNLNLNFRVDNASDGQFNKATNYLSDIAQKIDDISQKLDDISYYPLTSNKGPVGPPCTPADGTDDGQYINITEGCDAPELAATEQQATFD</sequence>
<reference evidence="2" key="2">
    <citation type="submission" date="2012-05" db="EMBL/GenBank/DDBJ databases">
        <title>The Genome Annotation of Fusarium oxysporum Cotton.</title>
        <authorList>
            <consortium name="The Broad Institute Genomics Platform"/>
            <person name="Ma L.-J."/>
            <person name="Corby-Kistler H."/>
            <person name="Broz K."/>
            <person name="Gale L.R."/>
            <person name="Jonkers W."/>
            <person name="O'Donnell K."/>
            <person name="Ploetz R."/>
            <person name="Steinberg C."/>
            <person name="Schwartz D.C."/>
            <person name="VanEtten H."/>
            <person name="Zhou S."/>
            <person name="Young S.K."/>
            <person name="Zeng Q."/>
            <person name="Gargeya S."/>
            <person name="Fitzgerald M."/>
            <person name="Abouelleil A."/>
            <person name="Alvarado L."/>
            <person name="Chapman S.B."/>
            <person name="Gainer-Dewar J."/>
            <person name="Goldberg J."/>
            <person name="Griggs A."/>
            <person name="Gujja S."/>
            <person name="Hansen M."/>
            <person name="Howarth C."/>
            <person name="Imamovic A."/>
            <person name="Ireland A."/>
            <person name="Larimer J."/>
            <person name="McCowan C."/>
            <person name="Murphy C."/>
            <person name="Pearson M."/>
            <person name="Poon T.W."/>
            <person name="Priest M."/>
            <person name="Roberts A."/>
            <person name="Saif S."/>
            <person name="Shea T."/>
            <person name="Sykes S."/>
            <person name="Wortman J."/>
            <person name="Nusbaum C."/>
            <person name="Birren B."/>
        </authorList>
    </citation>
    <scope>NUCLEOTIDE SEQUENCE</scope>
    <source>
        <strain evidence="2">25433</strain>
    </source>
</reference>
<evidence type="ECO:0000313" key="2">
    <source>
        <dbReference type="EMBL" id="EXM35607.1"/>
    </source>
</evidence>
<dbReference type="OrthoDB" id="4988349at2759"/>
<name>X0MPM3_FUSOX</name>
<dbReference type="HOGENOM" id="CLU_1004873_0_0_1"/>
<protein>
    <submittedName>
        <fullName evidence="2">Uncharacterized protein</fullName>
    </submittedName>
</protein>